<feature type="domain" description="Mechanosensitive ion channel MscS" evidence="9">
    <location>
        <begin position="794"/>
        <end position="858"/>
    </location>
</feature>
<protein>
    <submittedName>
        <fullName evidence="11">Mechanosensitive ion channel</fullName>
    </submittedName>
</protein>
<organism evidence="11 12">
    <name type="scientific">Candidatus Dorea gallistercoris</name>
    <dbReference type="NCBI Taxonomy" id="2838542"/>
    <lineage>
        <taxon>Bacteria</taxon>
        <taxon>Bacillati</taxon>
        <taxon>Bacillota</taxon>
        <taxon>Clostridia</taxon>
        <taxon>Lachnospirales</taxon>
        <taxon>Lachnospiraceae</taxon>
        <taxon>Dorea</taxon>
    </lineage>
</organism>
<dbReference type="EMBL" id="DXGF01000064">
    <property type="protein sequence ID" value="HIW83386.1"/>
    <property type="molecule type" value="Genomic_DNA"/>
</dbReference>
<dbReference type="SUPFAM" id="SSF50182">
    <property type="entry name" value="Sm-like ribonucleoproteins"/>
    <property type="match status" value="1"/>
</dbReference>
<dbReference type="InterPro" id="IPR010920">
    <property type="entry name" value="LSM_dom_sf"/>
</dbReference>
<accession>A0A9D1UE88</accession>
<dbReference type="InterPro" id="IPR011014">
    <property type="entry name" value="MscS_channel_TM-2"/>
</dbReference>
<feature type="compositionally biased region" description="Polar residues" evidence="7">
    <location>
        <begin position="1"/>
        <end position="15"/>
    </location>
</feature>
<evidence type="ECO:0000256" key="7">
    <source>
        <dbReference type="SAM" id="MobiDB-lite"/>
    </source>
</evidence>
<feature type="transmembrane region" description="Helical" evidence="8">
    <location>
        <begin position="566"/>
        <end position="589"/>
    </location>
</feature>
<feature type="region of interest" description="Disordered" evidence="7">
    <location>
        <begin position="972"/>
        <end position="995"/>
    </location>
</feature>
<evidence type="ECO:0000259" key="9">
    <source>
        <dbReference type="Pfam" id="PF00924"/>
    </source>
</evidence>
<dbReference type="SUPFAM" id="SSF82689">
    <property type="entry name" value="Mechanosensitive channel protein MscS (YggB), C-terminal domain"/>
    <property type="match status" value="1"/>
</dbReference>
<feature type="transmembrane region" description="Helical" evidence="8">
    <location>
        <begin position="707"/>
        <end position="731"/>
    </location>
</feature>
<dbReference type="SUPFAM" id="SSF82861">
    <property type="entry name" value="Mechanosensitive channel protein MscS (YggB), transmembrane region"/>
    <property type="match status" value="1"/>
</dbReference>
<evidence type="ECO:0000313" key="11">
    <source>
        <dbReference type="EMBL" id="HIW83386.1"/>
    </source>
</evidence>
<evidence type="ECO:0000256" key="2">
    <source>
        <dbReference type="ARBA" id="ARBA00008017"/>
    </source>
</evidence>
<comment type="similarity">
    <text evidence="2">Belongs to the MscS (TC 1.A.23) family.</text>
</comment>
<dbReference type="InterPro" id="IPR023408">
    <property type="entry name" value="MscS_beta-dom_sf"/>
</dbReference>
<dbReference type="GO" id="GO:0008381">
    <property type="term" value="F:mechanosensitive monoatomic ion channel activity"/>
    <property type="evidence" value="ECO:0007669"/>
    <property type="project" value="InterPro"/>
</dbReference>
<dbReference type="Gene3D" id="1.10.287.1260">
    <property type="match status" value="1"/>
</dbReference>
<feature type="domain" description="Mechanosensitive ion channel transmembrane helices 2/3" evidence="10">
    <location>
        <begin position="753"/>
        <end position="792"/>
    </location>
</feature>
<feature type="transmembrane region" description="Helical" evidence="8">
    <location>
        <begin position="664"/>
        <end position="687"/>
    </location>
</feature>
<dbReference type="Gene3D" id="3.30.70.100">
    <property type="match status" value="1"/>
</dbReference>
<dbReference type="AlphaFoldDB" id="A0A9D1UE88"/>
<dbReference type="Proteomes" id="UP000824263">
    <property type="component" value="Unassembled WGS sequence"/>
</dbReference>
<comment type="subcellular location">
    <subcellularLocation>
        <location evidence="1">Cell membrane</location>
        <topology evidence="1">Multi-pass membrane protein</topology>
    </subcellularLocation>
</comment>
<dbReference type="Gene3D" id="3.30.450.20">
    <property type="entry name" value="PAS domain"/>
    <property type="match status" value="1"/>
</dbReference>
<dbReference type="InterPro" id="IPR045276">
    <property type="entry name" value="YbiO_bact"/>
</dbReference>
<evidence type="ECO:0000259" key="10">
    <source>
        <dbReference type="Pfam" id="PF21088"/>
    </source>
</evidence>
<dbReference type="GO" id="GO:0005886">
    <property type="term" value="C:plasma membrane"/>
    <property type="evidence" value="ECO:0007669"/>
    <property type="project" value="UniProtKB-SubCell"/>
</dbReference>
<dbReference type="PANTHER" id="PTHR30460">
    <property type="entry name" value="MODERATE CONDUCTANCE MECHANOSENSITIVE CHANNEL YBIO"/>
    <property type="match status" value="1"/>
</dbReference>
<feature type="compositionally biased region" description="Basic and acidic residues" evidence="7">
    <location>
        <begin position="972"/>
        <end position="982"/>
    </location>
</feature>
<evidence type="ECO:0000256" key="1">
    <source>
        <dbReference type="ARBA" id="ARBA00004651"/>
    </source>
</evidence>
<evidence type="ECO:0000256" key="3">
    <source>
        <dbReference type="ARBA" id="ARBA00022475"/>
    </source>
</evidence>
<name>A0A9D1UE88_9FIRM</name>
<gene>
    <name evidence="11" type="ORF">H9873_03580</name>
</gene>
<feature type="transmembrane region" description="Helical" evidence="8">
    <location>
        <begin position="752"/>
        <end position="770"/>
    </location>
</feature>
<keyword evidence="4 8" id="KW-0812">Transmembrane</keyword>
<keyword evidence="6 8" id="KW-0472">Membrane</keyword>
<keyword evidence="5 8" id="KW-1133">Transmembrane helix</keyword>
<evidence type="ECO:0000256" key="5">
    <source>
        <dbReference type="ARBA" id="ARBA00022989"/>
    </source>
</evidence>
<evidence type="ECO:0000313" key="12">
    <source>
        <dbReference type="Proteomes" id="UP000824263"/>
    </source>
</evidence>
<dbReference type="PANTHER" id="PTHR30460:SF0">
    <property type="entry name" value="MODERATE CONDUCTANCE MECHANOSENSITIVE CHANNEL YBIO"/>
    <property type="match status" value="1"/>
</dbReference>
<feature type="region of interest" description="Disordered" evidence="7">
    <location>
        <begin position="1"/>
        <end position="25"/>
    </location>
</feature>
<dbReference type="Pfam" id="PF21088">
    <property type="entry name" value="MS_channel_1st"/>
    <property type="match status" value="1"/>
</dbReference>
<feature type="transmembrane region" description="Helical" evidence="8">
    <location>
        <begin position="238"/>
        <end position="260"/>
    </location>
</feature>
<evidence type="ECO:0000256" key="8">
    <source>
        <dbReference type="SAM" id="Phobius"/>
    </source>
</evidence>
<proteinExistence type="inferred from homology"/>
<reference evidence="11" key="1">
    <citation type="journal article" date="2021" name="PeerJ">
        <title>Extensive microbial diversity within the chicken gut microbiome revealed by metagenomics and culture.</title>
        <authorList>
            <person name="Gilroy R."/>
            <person name="Ravi A."/>
            <person name="Getino M."/>
            <person name="Pursley I."/>
            <person name="Horton D.L."/>
            <person name="Alikhan N.F."/>
            <person name="Baker D."/>
            <person name="Gharbi K."/>
            <person name="Hall N."/>
            <person name="Watson M."/>
            <person name="Adriaenssens E.M."/>
            <person name="Foster-Nyarko E."/>
            <person name="Jarju S."/>
            <person name="Secka A."/>
            <person name="Antonio M."/>
            <person name="Oren A."/>
            <person name="Chaudhuri R.R."/>
            <person name="La Ragione R."/>
            <person name="Hildebrand F."/>
            <person name="Pallen M.J."/>
        </authorList>
    </citation>
    <scope>NUCLEOTIDE SEQUENCE</scope>
    <source>
        <strain evidence="11">ChiSxjej1B13-11762</strain>
    </source>
</reference>
<dbReference type="Pfam" id="PF00924">
    <property type="entry name" value="MS_channel_2nd"/>
    <property type="match status" value="1"/>
</dbReference>
<feature type="region of interest" description="Disordered" evidence="7">
    <location>
        <begin position="600"/>
        <end position="623"/>
    </location>
</feature>
<evidence type="ECO:0000256" key="6">
    <source>
        <dbReference type="ARBA" id="ARBA00023136"/>
    </source>
</evidence>
<keyword evidence="3" id="KW-1003">Cell membrane</keyword>
<feature type="transmembrane region" description="Helical" evidence="8">
    <location>
        <begin position="290"/>
        <end position="308"/>
    </location>
</feature>
<comment type="caution">
    <text evidence="11">The sequence shown here is derived from an EMBL/GenBank/DDBJ whole genome shotgun (WGS) entry which is preliminary data.</text>
</comment>
<dbReference type="InterPro" id="IPR006685">
    <property type="entry name" value="MscS_channel_2nd"/>
</dbReference>
<evidence type="ECO:0000256" key="4">
    <source>
        <dbReference type="ARBA" id="ARBA00022692"/>
    </source>
</evidence>
<dbReference type="InterPro" id="IPR049142">
    <property type="entry name" value="MS_channel_1st"/>
</dbReference>
<dbReference type="Gene3D" id="2.30.30.60">
    <property type="match status" value="1"/>
</dbReference>
<dbReference type="InterPro" id="IPR011066">
    <property type="entry name" value="MscS_channel_C_sf"/>
</dbReference>
<reference evidence="11" key="2">
    <citation type="submission" date="2021-04" db="EMBL/GenBank/DDBJ databases">
        <authorList>
            <person name="Gilroy R."/>
        </authorList>
    </citation>
    <scope>NUCLEOTIDE SEQUENCE</scope>
    <source>
        <strain evidence="11">ChiSxjej1B13-11762</strain>
    </source>
</reference>
<sequence>MEKELSQVSEVLDSAQQERTETTQSYDAVYQSKAGSVAFMAQNDVDYEETNAKMAEYQSLLQVNNVLVLDRQGTVLAEAEDTPAQFTYARYNQLRTVFETGQPSEAFEVQIGDVCYRYYGARIDDEKMAVVEQDPEELHTLLDDTVSQASVLNQIGIGREGYVFTISAQNYVIGYHPSEELTGADGLDAGIEVGDLEDGNFAWMTLDGEQLYCGVSQIGDTYYIAAIPEAEIEASRNVTVGIILFIFFAVMTIVVTYSIFVMREEEKKNRGTEKEAASGIKYNRQVGKKAAILSVIGLLAILLISYYMQTLFALSSQSISNRQRVEGVESTLTQYGAEAELLQEQYNERYLNKCQIAAYILEHKPELQDKEKLQELADVLQVQYVYQFDSQGRTVATNAAYSGFQISDDPEDQSYEFNRLLTGTEYLIQEAQPDDISGDVYQYIGVSLYDEEGNADGFVQIGLRAERLEEIQDSMRIDNILDGIKVGVNGFAFAVNKEDQTFAYYPEEKLIGRSAKEYGMEEDQFTDGYNDYMAIRSEKYLASSLETDDYYIYVVIPDSEIMSERIPLTLAAGGLSLICLVVLFLILAFDRQAPLKAKVAENEEKNRRKGTDDKEDKAEKKGERMIQVSLPDGRKKTTEAAASRWMNLAIAWDEKTPEQQILTVIRWLFTVLALAICVGVLGRRTFFGEDSVFTHIVEGQWSEGLNVFAATACVMLISVVMTGTALLRSLLRILAEAFGARGETVCRMISSFIKYVSIIVLLYYCFAMFGVDTQTLLASAGILSIAISFGAKELVSDILSGLFIIFEGEFRVGDIIMIGDWRGTVIEIGVRTTKVEDGSNNIKIIRNSNVTDVVNMTRRGSYASCDIGIEYGESLERVESILEAEFPRMKRELPAILGGPYYKGVIELGANSVDIRVIAECAEEDRVQLERDLMRELKLIFDEYEISIPYPQIVVNEPAIFKKKATALEKAQAKRFNEEQRTASRHLGNEDDDTR</sequence>